<organism evidence="3 4">
    <name type="scientific">Aquila chrysaetos chrysaetos</name>
    <dbReference type="NCBI Taxonomy" id="223781"/>
    <lineage>
        <taxon>Eukaryota</taxon>
        <taxon>Metazoa</taxon>
        <taxon>Chordata</taxon>
        <taxon>Craniata</taxon>
        <taxon>Vertebrata</taxon>
        <taxon>Euteleostomi</taxon>
        <taxon>Archelosauria</taxon>
        <taxon>Archosauria</taxon>
        <taxon>Dinosauria</taxon>
        <taxon>Saurischia</taxon>
        <taxon>Theropoda</taxon>
        <taxon>Coelurosauria</taxon>
        <taxon>Aves</taxon>
        <taxon>Neognathae</taxon>
        <taxon>Neoaves</taxon>
        <taxon>Telluraves</taxon>
        <taxon>Accipitrimorphae</taxon>
        <taxon>Accipitriformes</taxon>
        <taxon>Accipitridae</taxon>
        <taxon>Accipitrinae</taxon>
        <taxon>Aquila</taxon>
    </lineage>
</organism>
<dbReference type="PANTHER" id="PTHR44086">
    <property type="entry name" value="THIOSULFATE SULFURTRANSFERASE RDL2, MITOCHONDRIAL-RELATED"/>
    <property type="match status" value="1"/>
</dbReference>
<reference evidence="3" key="2">
    <citation type="submission" date="2025-09" db="UniProtKB">
        <authorList>
            <consortium name="Ensembl"/>
        </authorList>
    </citation>
    <scope>IDENTIFICATION</scope>
</reference>
<feature type="compositionally biased region" description="Low complexity" evidence="1">
    <location>
        <begin position="27"/>
        <end position="36"/>
    </location>
</feature>
<dbReference type="PROSITE" id="PS50206">
    <property type="entry name" value="RHODANESE_3"/>
    <property type="match status" value="1"/>
</dbReference>
<evidence type="ECO:0000313" key="4">
    <source>
        <dbReference type="Proteomes" id="UP000472275"/>
    </source>
</evidence>
<keyword evidence="4" id="KW-1185">Reference proteome</keyword>
<dbReference type="SUPFAM" id="SSF52821">
    <property type="entry name" value="Rhodanese/Cell cycle control phosphatase"/>
    <property type="match status" value="1"/>
</dbReference>
<protein>
    <recommendedName>
        <fullName evidence="2">Rhodanese domain-containing protein</fullName>
    </recommendedName>
</protein>
<dbReference type="InterPro" id="IPR036873">
    <property type="entry name" value="Rhodanese-like_dom_sf"/>
</dbReference>
<dbReference type="Pfam" id="PF00581">
    <property type="entry name" value="Rhodanese"/>
    <property type="match status" value="1"/>
</dbReference>
<sequence length="191" mass="21173">TRPKATPPTLSNLTDRETYCGPRRRPGAAASRHGPGAAGVASRRLCAGGAPGLSYQELKDLKKTSVLHIDVRERWEVDRFGKIPASINIPLGELVEALQMDPMEFKEQYNQKMPSKSDPVVFSCLAGTRSKQALSFAMSLGFSRSGKLFHWSGCYYLLDICPPALCHLEELQNTLHGSRQYWSTRSINLAH</sequence>
<evidence type="ECO:0000313" key="3">
    <source>
        <dbReference type="Ensembl" id="ENSACCP00020011121.1"/>
    </source>
</evidence>
<reference evidence="3" key="1">
    <citation type="submission" date="2025-08" db="UniProtKB">
        <authorList>
            <consortium name="Ensembl"/>
        </authorList>
    </citation>
    <scope>IDENTIFICATION</scope>
</reference>
<dbReference type="Gene3D" id="3.40.250.10">
    <property type="entry name" value="Rhodanese-like domain"/>
    <property type="match status" value="1"/>
</dbReference>
<accession>A0A663EGS1</accession>
<dbReference type="GeneTree" id="ENSGT00940000163155"/>
<dbReference type="Ensembl" id="ENSACCT00020011612.1">
    <property type="protein sequence ID" value="ENSACCP00020011121.1"/>
    <property type="gene ID" value="ENSACCG00020007628.1"/>
</dbReference>
<dbReference type="SMART" id="SM00450">
    <property type="entry name" value="RHOD"/>
    <property type="match status" value="1"/>
</dbReference>
<dbReference type="Proteomes" id="UP000472275">
    <property type="component" value="Chromosome 2"/>
</dbReference>
<dbReference type="InterPro" id="IPR001763">
    <property type="entry name" value="Rhodanese-like_dom"/>
</dbReference>
<feature type="region of interest" description="Disordered" evidence="1">
    <location>
        <begin position="1"/>
        <end position="36"/>
    </location>
</feature>
<proteinExistence type="predicted"/>
<feature type="domain" description="Rhodanese" evidence="2">
    <location>
        <begin position="62"/>
        <end position="160"/>
    </location>
</feature>
<evidence type="ECO:0000256" key="1">
    <source>
        <dbReference type="SAM" id="MobiDB-lite"/>
    </source>
</evidence>
<name>A0A663EGS1_AQUCH</name>
<dbReference type="PANTHER" id="PTHR44086:SF10">
    <property type="entry name" value="THIOSULFATE SULFURTRANSFERASE_RHODANESE-LIKE DOMAIN-CONTAINING PROTEIN 3"/>
    <property type="match status" value="1"/>
</dbReference>
<dbReference type="AlphaFoldDB" id="A0A663EGS1"/>
<dbReference type="InParanoid" id="A0A663EGS1"/>
<evidence type="ECO:0000259" key="2">
    <source>
        <dbReference type="PROSITE" id="PS50206"/>
    </source>
</evidence>